<proteinExistence type="predicted"/>
<evidence type="ECO:0000256" key="6">
    <source>
        <dbReference type="SAM" id="MobiDB-lite"/>
    </source>
</evidence>
<dbReference type="PANTHER" id="PTHR43649:SF33">
    <property type="entry name" value="POLYGALACTURONAN_RHAMNOGALACTURONAN-BINDING PROTEIN YTCQ"/>
    <property type="match status" value="1"/>
</dbReference>
<dbReference type="Proteomes" id="UP000029518">
    <property type="component" value="Chromosome"/>
</dbReference>
<keyword evidence="4" id="KW-0564">Palmitate</keyword>
<evidence type="ECO:0000256" key="1">
    <source>
        <dbReference type="ARBA" id="ARBA00022475"/>
    </source>
</evidence>
<feature type="compositionally biased region" description="Low complexity" evidence="6">
    <location>
        <begin position="28"/>
        <end position="48"/>
    </location>
</feature>
<dbReference type="CDD" id="cd13580">
    <property type="entry name" value="PBP2_AlgQ_like_1"/>
    <property type="match status" value="1"/>
</dbReference>
<dbReference type="InterPro" id="IPR006059">
    <property type="entry name" value="SBP"/>
</dbReference>
<accession>A0A089LD04</accession>
<feature type="region of interest" description="Disordered" evidence="6">
    <location>
        <begin position="28"/>
        <end position="52"/>
    </location>
</feature>
<feature type="chain" id="PRO_5039574186" evidence="7">
    <location>
        <begin position="25"/>
        <end position="543"/>
    </location>
</feature>
<evidence type="ECO:0000256" key="7">
    <source>
        <dbReference type="SAM" id="SignalP"/>
    </source>
</evidence>
<feature type="signal peptide" evidence="7">
    <location>
        <begin position="1"/>
        <end position="24"/>
    </location>
</feature>
<dbReference type="HOGENOM" id="CLU_021021_3_0_9"/>
<dbReference type="SUPFAM" id="SSF53850">
    <property type="entry name" value="Periplasmic binding protein-like II"/>
    <property type="match status" value="1"/>
</dbReference>
<reference evidence="8" key="1">
    <citation type="submission" date="2014-08" db="EMBL/GenBank/DDBJ databases">
        <title>Comparative genomics of the Paenibacillus odorifer group.</title>
        <authorList>
            <person name="den Bakker H.C."/>
            <person name="Tsai Y.-C.Y.-C."/>
            <person name="Martin N."/>
            <person name="Korlach J."/>
            <person name="Wiedmann M."/>
        </authorList>
    </citation>
    <scope>NUCLEOTIDE SEQUENCE [LARGE SCALE GENOMIC DNA]</scope>
    <source>
        <strain evidence="8">DSM 13188</strain>
    </source>
</reference>
<protein>
    <submittedName>
        <fullName evidence="8">ABC transporter substrate-binding protein</fullName>
    </submittedName>
</protein>
<evidence type="ECO:0000313" key="8">
    <source>
        <dbReference type="EMBL" id="AIQ57023.1"/>
    </source>
</evidence>
<sequence length="543" mass="59710">MKTNHKKWFAAPAAALLLAGMLSGCSGNSNEGSSASNASPASGGEAAATQSKDPVTLKVEVFDRGNAPAGAGPVTDNYWTQWIQKNFGDPNNIKMEFVPVPRNQEVDKLNVLMATGDAPDLVFTYDMNTIYNYVKDGGLTEVGPLIEENGPNLKKFLGDEVLAYGVFDGKQYTIPAKRPLQYAQSSYIRKDWLDKLGLPVPTTTDEFYETMKAFKEKDPGQVGNKLIPYDFSAIDGTTITSPMVLVNSFVKKLTEEETYMYTSASYIPEISKPGYKEGVQFLNTMNAEGLINSDFALDKDGKQFEGDVANGYVGAFTALAAHPNLMAPGKVFDTLKQNVPGAEYVAMDPFTDEEGQTPKSIYDPIGMHIMIPKTSKHAAEAIKYLDWMSQSDVLFTLQNGNEGEHYTLENGFPVAITSDEAKKTFYNNTDIAILSNGKDFGSDEKNIEAAALQTPDYKELSKQTILNALKDGYTLPRFERPIESEIKYGDTLKSKATEGVVKSIVSSPDKFSETYDSYVKEYLKIGGQQVQDERKAAYAEMKK</sequence>
<dbReference type="Gene3D" id="3.40.190.10">
    <property type="entry name" value="Periplasmic binding protein-like II"/>
    <property type="match status" value="2"/>
</dbReference>
<gene>
    <name evidence="8" type="ORF">PBOR_08840</name>
</gene>
<keyword evidence="5" id="KW-0449">Lipoprotein</keyword>
<keyword evidence="9" id="KW-1185">Reference proteome</keyword>
<dbReference type="AlphaFoldDB" id="A0A089LD04"/>
<evidence type="ECO:0000256" key="3">
    <source>
        <dbReference type="ARBA" id="ARBA00023136"/>
    </source>
</evidence>
<keyword evidence="1" id="KW-1003">Cell membrane</keyword>
<organism evidence="8 9">
    <name type="scientific">Paenibacillus borealis</name>
    <dbReference type="NCBI Taxonomy" id="160799"/>
    <lineage>
        <taxon>Bacteria</taxon>
        <taxon>Bacillati</taxon>
        <taxon>Bacillota</taxon>
        <taxon>Bacilli</taxon>
        <taxon>Bacillales</taxon>
        <taxon>Paenibacillaceae</taxon>
        <taxon>Paenibacillus</taxon>
    </lineage>
</organism>
<dbReference type="Pfam" id="PF01547">
    <property type="entry name" value="SBP_bac_1"/>
    <property type="match status" value="1"/>
</dbReference>
<dbReference type="PANTHER" id="PTHR43649">
    <property type="entry name" value="ARABINOSE-BINDING PROTEIN-RELATED"/>
    <property type="match status" value="1"/>
</dbReference>
<dbReference type="PROSITE" id="PS51257">
    <property type="entry name" value="PROKAR_LIPOPROTEIN"/>
    <property type="match status" value="1"/>
</dbReference>
<keyword evidence="3" id="KW-0472">Membrane</keyword>
<dbReference type="OrthoDB" id="2492023at2"/>
<name>A0A089LD04_PAEBO</name>
<dbReference type="KEGG" id="pbd:PBOR_08840"/>
<evidence type="ECO:0000256" key="4">
    <source>
        <dbReference type="ARBA" id="ARBA00023139"/>
    </source>
</evidence>
<dbReference type="EMBL" id="CP009285">
    <property type="protein sequence ID" value="AIQ57023.1"/>
    <property type="molecule type" value="Genomic_DNA"/>
</dbReference>
<dbReference type="InterPro" id="IPR050490">
    <property type="entry name" value="Bact_solute-bd_prot1"/>
</dbReference>
<evidence type="ECO:0000256" key="5">
    <source>
        <dbReference type="ARBA" id="ARBA00023288"/>
    </source>
</evidence>
<evidence type="ECO:0000256" key="2">
    <source>
        <dbReference type="ARBA" id="ARBA00022729"/>
    </source>
</evidence>
<dbReference type="RefSeq" id="WP_042211283.1">
    <property type="nucleotide sequence ID" value="NZ_CP009285.1"/>
</dbReference>
<keyword evidence="2 7" id="KW-0732">Signal</keyword>
<evidence type="ECO:0000313" key="9">
    <source>
        <dbReference type="Proteomes" id="UP000029518"/>
    </source>
</evidence>